<reference evidence="4 5" key="1">
    <citation type="journal article" date="2018" name="Syst. Appl. Microbiol.">
        <title>A new symbiotic nanoarchaeote (Candidatus Nanoclepta minutus) and its host (Zestosphaera tikiterensis gen. nov., sp. nov.) from a New Zealand hot spring.</title>
        <authorList>
            <person name="St John E."/>
            <person name="Liu Y."/>
            <person name="Podar M."/>
            <person name="Stott M.B."/>
            <person name="Meneghin J."/>
            <person name="Chen Z."/>
            <person name="Lagutin K."/>
            <person name="Mitchell K."/>
            <person name="Reysenbach A.L."/>
        </authorList>
    </citation>
    <scope>NUCLEOTIDE SEQUENCE [LARGE SCALE GENOMIC DNA]</scope>
    <source>
        <strain evidence="4">NZ3</strain>
    </source>
</reference>
<dbReference type="PROSITE" id="PS00379">
    <property type="entry name" value="CDP_ALCOHOL_P_TRANSF"/>
    <property type="match status" value="1"/>
</dbReference>
<dbReference type="GO" id="GO:0016780">
    <property type="term" value="F:phosphotransferase activity, for other substituted phosphate groups"/>
    <property type="evidence" value="ECO:0007669"/>
    <property type="project" value="InterPro"/>
</dbReference>
<organism evidence="4 5">
    <name type="scientific">Zestosphaera tikiterensis</name>
    <dbReference type="NCBI Taxonomy" id="1973259"/>
    <lineage>
        <taxon>Archaea</taxon>
        <taxon>Thermoproteota</taxon>
        <taxon>Thermoprotei</taxon>
        <taxon>Desulfurococcales</taxon>
        <taxon>Desulfurococcaceae</taxon>
        <taxon>Zestosphaera</taxon>
    </lineage>
</organism>
<dbReference type="GO" id="GO:0008654">
    <property type="term" value="P:phospholipid biosynthetic process"/>
    <property type="evidence" value="ECO:0007669"/>
    <property type="project" value="InterPro"/>
</dbReference>
<keyword evidence="3" id="KW-0812">Transmembrane</keyword>
<evidence type="ECO:0000313" key="5">
    <source>
        <dbReference type="Proteomes" id="UP000244093"/>
    </source>
</evidence>
<comment type="similarity">
    <text evidence="2">Belongs to the CDP-alcohol phosphatidyltransferase class-I family.</text>
</comment>
<dbReference type="EMBL" id="NBVN01000004">
    <property type="protein sequence ID" value="PUA32249.1"/>
    <property type="molecule type" value="Genomic_DNA"/>
</dbReference>
<evidence type="ECO:0008006" key="6">
    <source>
        <dbReference type="Google" id="ProtNLM"/>
    </source>
</evidence>
<feature type="transmembrane region" description="Helical" evidence="3">
    <location>
        <begin position="96"/>
        <end position="125"/>
    </location>
</feature>
<dbReference type="Pfam" id="PF01066">
    <property type="entry name" value="CDP-OH_P_transf"/>
    <property type="match status" value="1"/>
</dbReference>
<dbReference type="AlphaFoldDB" id="A0A2R7Y4E9"/>
<dbReference type="GO" id="GO:0016020">
    <property type="term" value="C:membrane"/>
    <property type="evidence" value="ECO:0007669"/>
    <property type="project" value="InterPro"/>
</dbReference>
<feature type="transmembrane region" description="Helical" evidence="3">
    <location>
        <begin position="146"/>
        <end position="162"/>
    </location>
</feature>
<evidence type="ECO:0000256" key="1">
    <source>
        <dbReference type="ARBA" id="ARBA00022679"/>
    </source>
</evidence>
<evidence type="ECO:0000256" key="3">
    <source>
        <dbReference type="SAM" id="Phobius"/>
    </source>
</evidence>
<keyword evidence="3" id="KW-1133">Transmembrane helix</keyword>
<evidence type="ECO:0000313" key="4">
    <source>
        <dbReference type="EMBL" id="PUA32249.1"/>
    </source>
</evidence>
<evidence type="ECO:0000256" key="2">
    <source>
        <dbReference type="RuleBase" id="RU003750"/>
    </source>
</evidence>
<feature type="transmembrane region" description="Helical" evidence="3">
    <location>
        <begin position="35"/>
        <end position="59"/>
    </location>
</feature>
<keyword evidence="1 2" id="KW-0808">Transferase</keyword>
<comment type="caution">
    <text evidence="4">The sequence shown here is derived from an EMBL/GenBank/DDBJ whole genome shotgun (WGS) entry which is preliminary data.</text>
</comment>
<keyword evidence="3" id="KW-0472">Membrane</keyword>
<name>A0A2R7Y4E9_9CREN</name>
<dbReference type="Gene3D" id="1.20.120.1760">
    <property type="match status" value="1"/>
</dbReference>
<dbReference type="InterPro" id="IPR048254">
    <property type="entry name" value="CDP_ALCOHOL_P_TRANSF_CS"/>
</dbReference>
<dbReference type="Proteomes" id="UP000244093">
    <property type="component" value="Unassembled WGS sequence"/>
</dbReference>
<dbReference type="InterPro" id="IPR000462">
    <property type="entry name" value="CDP-OH_P_trans"/>
</dbReference>
<dbReference type="InterPro" id="IPR043130">
    <property type="entry name" value="CDP-OH_PTrfase_TM_dom"/>
</dbReference>
<sequence length="192" mass="20847">MLNRLRRFLNPTLNSIGKALSNIGMAPNVITLTGLSLSFVSLFLAAFNQVLLVLLLYVISLLADVLDGAVARASNKVSVKGALLDSISDRVEELNYVISLGFLGVDLIACLTFMGTSHIVSYLRALGEKNSVRMEGVGLMERGERGLLLLLCLFLIALKYTYFATLTLYIGTVLNILTIFQRVVYVLGNVGG</sequence>
<proteinExistence type="inferred from homology"/>
<accession>A0A2R7Y4E9</accession>
<protein>
    <recommendedName>
        <fullName evidence="6">Archaetidylinositol phosphate synthase</fullName>
    </recommendedName>
</protein>
<gene>
    <name evidence="4" type="ORF">B7O98_06165</name>
</gene>